<accession>X0YLT6</accession>
<protein>
    <submittedName>
        <fullName evidence="1">Uncharacterized protein</fullName>
    </submittedName>
</protein>
<feature type="non-terminal residue" evidence="1">
    <location>
        <position position="116"/>
    </location>
</feature>
<sequence>MIFSLKQAGRSLNESVWMLLDNLVISTCRNTIKEKLLQAYCVVLVVEGDDRQQNENVLLETKKAVREITRMLDQMPKVVDSPPAIVVLPRKDIPDERLLLASLGITENETGIPYVA</sequence>
<organism evidence="1">
    <name type="scientific">marine sediment metagenome</name>
    <dbReference type="NCBI Taxonomy" id="412755"/>
    <lineage>
        <taxon>unclassified sequences</taxon>
        <taxon>metagenomes</taxon>
        <taxon>ecological metagenomes</taxon>
    </lineage>
</organism>
<name>X0YLT6_9ZZZZ</name>
<gene>
    <name evidence="1" type="ORF">S01H4_19555</name>
</gene>
<comment type="caution">
    <text evidence="1">The sequence shown here is derived from an EMBL/GenBank/DDBJ whole genome shotgun (WGS) entry which is preliminary data.</text>
</comment>
<evidence type="ECO:0000313" key="1">
    <source>
        <dbReference type="EMBL" id="GAG57249.1"/>
    </source>
</evidence>
<dbReference type="EMBL" id="BART01008726">
    <property type="protein sequence ID" value="GAG57249.1"/>
    <property type="molecule type" value="Genomic_DNA"/>
</dbReference>
<reference evidence="1" key="1">
    <citation type="journal article" date="2014" name="Front. Microbiol.">
        <title>High frequency of phylogenetically diverse reductive dehalogenase-homologous genes in deep subseafloor sedimentary metagenomes.</title>
        <authorList>
            <person name="Kawai M."/>
            <person name="Futagami T."/>
            <person name="Toyoda A."/>
            <person name="Takaki Y."/>
            <person name="Nishi S."/>
            <person name="Hori S."/>
            <person name="Arai W."/>
            <person name="Tsubouchi T."/>
            <person name="Morono Y."/>
            <person name="Uchiyama I."/>
            <person name="Ito T."/>
            <person name="Fujiyama A."/>
            <person name="Inagaki F."/>
            <person name="Takami H."/>
        </authorList>
    </citation>
    <scope>NUCLEOTIDE SEQUENCE</scope>
    <source>
        <strain evidence="1">Expedition CK06-06</strain>
    </source>
</reference>
<dbReference type="AlphaFoldDB" id="X0YLT6"/>
<proteinExistence type="predicted"/>